<feature type="domain" description="J" evidence="2">
    <location>
        <begin position="204"/>
        <end position="266"/>
    </location>
</feature>
<dbReference type="Gene3D" id="1.10.3680.10">
    <property type="entry name" value="TerB-like"/>
    <property type="match status" value="1"/>
</dbReference>
<proteinExistence type="predicted"/>
<evidence type="ECO:0000313" key="4">
    <source>
        <dbReference type="Proteomes" id="UP000664265"/>
    </source>
</evidence>
<keyword evidence="1" id="KW-0812">Transmembrane</keyword>
<dbReference type="InterPro" id="IPR029024">
    <property type="entry name" value="TerB-like"/>
</dbReference>
<keyword evidence="1" id="KW-1133">Transmembrane helix</keyword>
<dbReference type="SUPFAM" id="SSF46565">
    <property type="entry name" value="Chaperone J-domain"/>
    <property type="match status" value="1"/>
</dbReference>
<dbReference type="PRINTS" id="PR00625">
    <property type="entry name" value="JDOMAIN"/>
</dbReference>
<sequence>MALGKWIGGFLGFISGGGILGMLAGFALGSLFDKGLDAVNTPDNLSSADNEAARQRYRQQSYEGQRNSFMFCLLVLSSYIIKADGRVMHSEMEFVRSFLRNNFGEAAAVQGDDILRKLFEKQKQMGNVAYRDAMRDACVQIARNMDVAQRLQLLNYLVLIAKADGQVTPDETLALKEMARYMGLSEQEVDSMLNLSKGAGDLNAAYRVLEISPQATDIEVKAAYRRMALKHHPDRVATLGDDVKHAAERKFQEINEAKERIFKARGMT</sequence>
<evidence type="ECO:0000259" key="2">
    <source>
        <dbReference type="PROSITE" id="PS50076"/>
    </source>
</evidence>
<feature type="transmembrane region" description="Helical" evidence="1">
    <location>
        <begin position="6"/>
        <end position="28"/>
    </location>
</feature>
<dbReference type="InterPro" id="IPR036869">
    <property type="entry name" value="J_dom_sf"/>
</dbReference>
<keyword evidence="1" id="KW-0472">Membrane</keyword>
<dbReference type="Gene3D" id="1.10.287.110">
    <property type="entry name" value="DnaJ domain"/>
    <property type="match status" value="1"/>
</dbReference>
<dbReference type="PROSITE" id="PS50076">
    <property type="entry name" value="DNAJ_2"/>
    <property type="match status" value="1"/>
</dbReference>
<gene>
    <name evidence="3" type="ORF">JHU38_08750</name>
</gene>
<dbReference type="CDD" id="cd06257">
    <property type="entry name" value="DnaJ"/>
    <property type="match status" value="1"/>
</dbReference>
<dbReference type="Proteomes" id="UP000664265">
    <property type="component" value="Unassembled WGS sequence"/>
</dbReference>
<dbReference type="Pfam" id="PF00226">
    <property type="entry name" value="DnaJ"/>
    <property type="match status" value="1"/>
</dbReference>
<comment type="caution">
    <text evidence="3">The sequence shown here is derived from an EMBL/GenBank/DDBJ whole genome shotgun (WGS) entry which is preliminary data.</text>
</comment>
<accession>A0ABS3M6U1</accession>
<dbReference type="InterPro" id="IPR007791">
    <property type="entry name" value="DjlA_N"/>
</dbReference>
<protein>
    <submittedName>
        <fullName evidence="3">TerB family tellurite resistance protein</fullName>
    </submittedName>
</protein>
<evidence type="ECO:0000256" key="1">
    <source>
        <dbReference type="SAM" id="Phobius"/>
    </source>
</evidence>
<name>A0ABS3M6U1_9BACT</name>
<dbReference type="InterPro" id="IPR001623">
    <property type="entry name" value="DnaJ_domain"/>
</dbReference>
<dbReference type="Pfam" id="PF05099">
    <property type="entry name" value="TerB"/>
    <property type="match status" value="1"/>
</dbReference>
<dbReference type="PANTHER" id="PTHR24074">
    <property type="entry name" value="CO-CHAPERONE PROTEIN DJLA"/>
    <property type="match status" value="1"/>
</dbReference>
<evidence type="ECO:0000313" key="3">
    <source>
        <dbReference type="EMBL" id="MBO1363854.1"/>
    </source>
</evidence>
<keyword evidence="4" id="KW-1185">Reference proteome</keyword>
<reference evidence="3 4" key="1">
    <citation type="submission" date="2021-01" db="EMBL/GenBank/DDBJ databases">
        <title>Prevotella A2931 sp. nov.</title>
        <authorList>
            <person name="Buhl M."/>
            <person name="Oberhettinger P."/>
        </authorList>
    </citation>
    <scope>NUCLEOTIDE SEQUENCE [LARGE SCALE GENOMIC DNA]</scope>
    <source>
        <strain evidence="3 4">A2931</strain>
    </source>
</reference>
<dbReference type="SMART" id="SM00271">
    <property type="entry name" value="DnaJ"/>
    <property type="match status" value="1"/>
</dbReference>
<organism evidence="3 4">
    <name type="scientific">Prevotella illustrans</name>
    <dbReference type="NCBI Taxonomy" id="2800387"/>
    <lineage>
        <taxon>Bacteria</taxon>
        <taxon>Pseudomonadati</taxon>
        <taxon>Bacteroidota</taxon>
        <taxon>Bacteroidia</taxon>
        <taxon>Bacteroidales</taxon>
        <taxon>Prevotellaceae</taxon>
        <taxon>Prevotella</taxon>
    </lineage>
</organism>
<dbReference type="SUPFAM" id="SSF158682">
    <property type="entry name" value="TerB-like"/>
    <property type="match status" value="1"/>
</dbReference>
<dbReference type="EMBL" id="JAERMS010000029">
    <property type="protein sequence ID" value="MBO1363854.1"/>
    <property type="molecule type" value="Genomic_DNA"/>
</dbReference>
<dbReference type="RefSeq" id="WP_107581353.1">
    <property type="nucleotide sequence ID" value="NZ_JAERMS010000029.1"/>
</dbReference>
<dbReference type="InterPro" id="IPR050817">
    <property type="entry name" value="DjlA_DnaK_co-chaperone"/>
</dbReference>